<reference evidence="1" key="1">
    <citation type="submission" date="2018-06" db="EMBL/GenBank/DDBJ databases">
        <authorList>
            <person name="Ashton P.M."/>
            <person name="Dallman T."/>
            <person name="Nair S."/>
            <person name="De Pinna E."/>
            <person name="Peters T."/>
            <person name="Grant K."/>
        </authorList>
    </citation>
    <scope>NUCLEOTIDE SEQUENCE [LARGE SCALE GENOMIC DNA]</scope>
    <source>
        <strain evidence="1">160804</strain>
    </source>
</reference>
<accession>A0A5U9VUD4</accession>
<dbReference type="EMBL" id="AAGVNP010000272">
    <property type="protein sequence ID" value="EBS4549246.1"/>
    <property type="molecule type" value="Genomic_DNA"/>
</dbReference>
<evidence type="ECO:0000313" key="1">
    <source>
        <dbReference type="EMBL" id="EBS4549246.1"/>
    </source>
</evidence>
<gene>
    <name evidence="1" type="ORF">DQK32_25845</name>
</gene>
<dbReference type="SUPFAM" id="SSF63840">
    <property type="entry name" value="Ribonuclease domain of colicin E3"/>
    <property type="match status" value="1"/>
</dbReference>
<organism evidence="1">
    <name type="scientific">Salmonella newport</name>
    <dbReference type="NCBI Taxonomy" id="108619"/>
    <lineage>
        <taxon>Bacteria</taxon>
        <taxon>Pseudomonadati</taxon>
        <taxon>Pseudomonadota</taxon>
        <taxon>Gammaproteobacteria</taxon>
        <taxon>Enterobacterales</taxon>
        <taxon>Enterobacteriaceae</taxon>
        <taxon>Salmonella</taxon>
    </lineage>
</organism>
<dbReference type="Gene3D" id="3.10.380.10">
    <property type="entry name" value="Colicin E3-like ribonuclease domain"/>
    <property type="match status" value="1"/>
</dbReference>
<protein>
    <submittedName>
        <fullName evidence="1">Uncharacterized protein</fullName>
    </submittedName>
</protein>
<sequence>MLSSQGCAPERVVVENNSLSGDRAREAAKQAAESLKNQVREKLGDGTTSSIANGIINALADTGDAALGSADYAADAAMALASCAVGDSYCSKAMSDLAGKNQAVADTVTALMQSETWSSVADTVKQAAGGNQAALEATGGLLAGIILPGKKLPNAGKLVDPTVKIATGNTVGAFEASLSKLPPGERVAIVKETVNKVIVEQGMVKDNRLTKLNNRDVYRGVDGNLYALDTQHGRFEVVSPKGKHLGEVDFSMQIRKPADPSGGHNLKVK</sequence>
<dbReference type="InterPro" id="IPR036725">
    <property type="entry name" value="ColE3_ribonuclease_sf"/>
</dbReference>
<name>A0A5U9VUD4_SALNE</name>
<dbReference type="GO" id="GO:0016788">
    <property type="term" value="F:hydrolase activity, acting on ester bonds"/>
    <property type="evidence" value="ECO:0007669"/>
    <property type="project" value="InterPro"/>
</dbReference>
<comment type="caution">
    <text evidence="1">The sequence shown here is derived from an EMBL/GenBank/DDBJ whole genome shotgun (WGS) entry which is preliminary data.</text>
</comment>
<dbReference type="GO" id="GO:0043022">
    <property type="term" value="F:ribosome binding"/>
    <property type="evidence" value="ECO:0007669"/>
    <property type="project" value="InterPro"/>
</dbReference>
<dbReference type="AlphaFoldDB" id="A0A5U9VUD4"/>
<dbReference type="Proteomes" id="UP000839885">
    <property type="component" value="Unassembled WGS sequence"/>
</dbReference>
<proteinExistence type="predicted"/>
<dbReference type="GO" id="GO:0003723">
    <property type="term" value="F:RNA binding"/>
    <property type="evidence" value="ECO:0007669"/>
    <property type="project" value="InterPro"/>
</dbReference>